<proteinExistence type="predicted"/>
<dbReference type="Pfam" id="PF24829">
    <property type="entry name" value="Phage_connect_2"/>
    <property type="match status" value="1"/>
</dbReference>
<dbReference type="Proteomes" id="UP000092971">
    <property type="component" value="Chromosome"/>
</dbReference>
<dbReference type="InterPro" id="IPR006450">
    <property type="entry name" value="Phage_HK97_gp6-like"/>
</dbReference>
<gene>
    <name evidence="1" type="ORF">CSTERTH_01065</name>
</gene>
<dbReference type="EMBL" id="CP014672">
    <property type="protein sequence ID" value="ANW97718.1"/>
    <property type="molecule type" value="Genomic_DNA"/>
</dbReference>
<evidence type="ECO:0000313" key="2">
    <source>
        <dbReference type="Proteomes" id="UP000092971"/>
    </source>
</evidence>
<sequence>MPILDDIKIALRISNTAFDTEINDLIAAARADLKLSGILESKVNDDTDPLIKRAITVYVKAHFGWNNPDSEKLQQSYEMLKRHLALSQEYTKAVE</sequence>
<dbReference type="OrthoDB" id="2889166at2"/>
<organism evidence="1 2">
    <name type="scientific">Thermoclostridium stercorarium subsp. thermolacticum DSM 2910</name>
    <dbReference type="NCBI Taxonomy" id="1121336"/>
    <lineage>
        <taxon>Bacteria</taxon>
        <taxon>Bacillati</taxon>
        <taxon>Bacillota</taxon>
        <taxon>Clostridia</taxon>
        <taxon>Eubacteriales</taxon>
        <taxon>Oscillospiraceae</taxon>
        <taxon>Thermoclostridium</taxon>
    </lineage>
</organism>
<reference evidence="1 2" key="1">
    <citation type="submission" date="2016-02" db="EMBL/GenBank/DDBJ databases">
        <title>Comparison of Clostridium stercorarium subspecies using comparative genomics and transcriptomics.</title>
        <authorList>
            <person name="Schellenberg J."/>
            <person name="Thallinger G."/>
            <person name="Levin D.B."/>
            <person name="Zhang X."/>
            <person name="Alvare G."/>
            <person name="Fristensky B."/>
            <person name="Sparling R."/>
        </authorList>
    </citation>
    <scope>NUCLEOTIDE SEQUENCE [LARGE SCALE GENOMIC DNA]</scope>
    <source>
        <strain evidence="1 2">DSM 2910</strain>
    </source>
</reference>
<protein>
    <submittedName>
        <fullName evidence="1">DNA-packaging protein</fullName>
    </submittedName>
</protein>
<evidence type="ECO:0000313" key="1">
    <source>
        <dbReference type="EMBL" id="ANW97718.1"/>
    </source>
</evidence>
<dbReference type="AlphaFoldDB" id="A0A1B1YAF1"/>
<name>A0A1B1YAF1_THEST</name>
<dbReference type="RefSeq" id="WP_065821262.1">
    <property type="nucleotide sequence ID" value="NZ_CP014672.1"/>
</dbReference>
<dbReference type="NCBIfam" id="TIGR01560">
    <property type="entry name" value="put_DNA_pack"/>
    <property type="match status" value="1"/>
</dbReference>
<dbReference type="InterPro" id="IPR056951">
    <property type="entry name" value="Phage_connect_2"/>
</dbReference>
<accession>A0A1B1YAF1</accession>